<dbReference type="PROSITE" id="PS50163">
    <property type="entry name" value="RECA_3"/>
    <property type="match status" value="1"/>
</dbReference>
<dbReference type="Gene3D" id="3.40.50.300">
    <property type="entry name" value="P-loop containing nucleotide triphosphate hydrolases"/>
    <property type="match status" value="1"/>
</dbReference>
<evidence type="ECO:0000259" key="11">
    <source>
        <dbReference type="PROSITE" id="PS50163"/>
    </source>
</evidence>
<evidence type="ECO:0000256" key="5">
    <source>
        <dbReference type="ARBA" id="ARBA00023125"/>
    </source>
</evidence>
<proteinExistence type="inferred from homology"/>
<dbReference type="GO" id="GO:0006310">
    <property type="term" value="P:DNA recombination"/>
    <property type="evidence" value="ECO:0007669"/>
    <property type="project" value="UniProtKB-UniRule"/>
</dbReference>
<dbReference type="InterPro" id="IPR020588">
    <property type="entry name" value="RecA_ATP-bd"/>
</dbReference>
<dbReference type="PANTHER" id="PTHR45900">
    <property type="entry name" value="RECA"/>
    <property type="match status" value="1"/>
</dbReference>
<name>C5CES4_KOSOT</name>
<comment type="subcellular location">
    <subcellularLocation>
        <location evidence="7">Cytoplasm</location>
    </subcellularLocation>
</comment>
<evidence type="ECO:0000256" key="6">
    <source>
        <dbReference type="ARBA" id="ARBA00023172"/>
    </source>
</evidence>
<sequence length="355" mass="38725">MNSREDKAKKIALEKAIKEIEKQFGKGAVMLLGDQEARANIDVVPTGSLSLDIALGVGGYPRGRVVEIYGSESSGKTTVALHAIAEVQKMGGTAAFVDAEHALDISYARALGVDVDNLLISQPDYGEQALEIVESLVRSNAVDLVVVDSVAALVPRAEIEGSMGDMQVGLQARLMSQALRKISGTVSKSRSIVMFINQTRMKIGVVYGNPETTTGGVALKFYSSIRLEIRRGAAIREGNNVIGNETYIKVVKNKVAPPFKDAKVDLIYGRGIVRENELFELAVKEGFIERKGAWYTYISQDGKEISLGQGKSNGINFLMANSEILLEIENRIREKYSLPKVEEKSEKVKENGEKE</sequence>
<feature type="domain" description="RecA family profile 2" evidence="11">
    <location>
        <begin position="204"/>
        <end position="277"/>
    </location>
</feature>
<dbReference type="Pfam" id="PF00154">
    <property type="entry name" value="RecA_N"/>
    <property type="match status" value="1"/>
</dbReference>
<dbReference type="GO" id="GO:0005524">
    <property type="term" value="F:ATP binding"/>
    <property type="evidence" value="ECO:0007669"/>
    <property type="project" value="UniProtKB-UniRule"/>
</dbReference>
<protein>
    <recommendedName>
        <fullName evidence="2 7">Protein RecA</fullName>
    </recommendedName>
    <alternativeName>
        <fullName evidence="7 8">Recombinase A</fullName>
    </alternativeName>
</protein>
<evidence type="ECO:0000256" key="4">
    <source>
        <dbReference type="ARBA" id="ARBA00022840"/>
    </source>
</evidence>
<dbReference type="PANTHER" id="PTHR45900:SF1">
    <property type="entry name" value="MITOCHONDRIAL DNA REPAIR PROTEIN RECA HOMOLOG-RELATED"/>
    <property type="match status" value="1"/>
</dbReference>
<reference evidence="12 13" key="2">
    <citation type="journal article" date="2011" name="J. Bacteriol.">
        <title>Genome Sequence of Kosmotoga olearia Strain TBF 19.5.1, a Thermophilic Bacterium with a Wide Growth Temperature Range, Isolated from the Troll B Oil Platform in the North Sea.</title>
        <authorList>
            <person name="Swithers K.S."/>
            <person name="Dipippo J.L."/>
            <person name="Bruce D.C."/>
            <person name="Detter C."/>
            <person name="Tapia R."/>
            <person name="Han S."/>
            <person name="Goodwin L.A."/>
            <person name="Han J."/>
            <person name="Woyke T."/>
            <person name="Pitluck S."/>
            <person name="Pennacchio L."/>
            <person name="Nolan M."/>
            <person name="Mikhailova N."/>
            <person name="Land M.L."/>
            <person name="Nesbo C.L."/>
            <person name="Gogarten J.P."/>
            <person name="Noll K.M."/>
        </authorList>
    </citation>
    <scope>NUCLEOTIDE SEQUENCE [LARGE SCALE GENOMIC DNA]</scope>
    <source>
        <strain evidence="13">ATCC BAA-1733 / DSM 21960 / TBF 19.5.1</strain>
    </source>
</reference>
<dbReference type="InterPro" id="IPR049428">
    <property type="entry name" value="RecA-like_N"/>
</dbReference>
<dbReference type="InterPro" id="IPR049261">
    <property type="entry name" value="RecA-like_C"/>
</dbReference>
<dbReference type="CDD" id="cd00983">
    <property type="entry name" value="RecA"/>
    <property type="match status" value="1"/>
</dbReference>
<evidence type="ECO:0000313" key="12">
    <source>
        <dbReference type="EMBL" id="ACR80254.1"/>
    </source>
</evidence>
<dbReference type="InterPro" id="IPR020584">
    <property type="entry name" value="DNA_recomb/repair_RecA_CS"/>
</dbReference>
<dbReference type="AlphaFoldDB" id="C5CES4"/>
<dbReference type="InterPro" id="IPR003593">
    <property type="entry name" value="AAA+_ATPase"/>
</dbReference>
<dbReference type="InterPro" id="IPR023400">
    <property type="entry name" value="RecA_C_sf"/>
</dbReference>
<feature type="binding site" evidence="7">
    <location>
        <begin position="70"/>
        <end position="77"/>
    </location>
    <ligand>
        <name>ATP</name>
        <dbReference type="ChEBI" id="CHEBI:30616"/>
    </ligand>
</feature>
<comment type="function">
    <text evidence="7">Can catalyze the hydrolysis of ATP in the presence of single-stranded DNA, the ATP-dependent uptake of single-stranded DNA by duplex DNA, and the ATP-dependent hybridization of homologous single-stranded DNAs. It interacts with LexA causing its activation and leading to its autocatalytic cleavage.</text>
</comment>
<dbReference type="RefSeq" id="WP_015868899.1">
    <property type="nucleotide sequence ID" value="NC_012785.1"/>
</dbReference>
<dbReference type="PROSITE" id="PS00321">
    <property type="entry name" value="RECA_1"/>
    <property type="match status" value="1"/>
</dbReference>
<dbReference type="GO" id="GO:0140664">
    <property type="term" value="F:ATP-dependent DNA damage sensor activity"/>
    <property type="evidence" value="ECO:0007669"/>
    <property type="project" value="InterPro"/>
</dbReference>
<reference evidence="12 13" key="1">
    <citation type="submission" date="2009-06" db="EMBL/GenBank/DDBJ databases">
        <title>Complete sequence of Thermotogales bacterium TBF 19.5.1.</title>
        <authorList>
            <consortium name="US DOE Joint Genome Institute"/>
            <person name="Lucas S."/>
            <person name="Copeland A."/>
            <person name="Lapidus A."/>
            <person name="Glavina del Rio T."/>
            <person name="Tice H."/>
            <person name="Bruce D."/>
            <person name="Goodwin L."/>
            <person name="Pitluck S."/>
            <person name="Chertkov O."/>
            <person name="Brettin T."/>
            <person name="Detter J.C."/>
            <person name="Han C."/>
            <person name="Schmutz J."/>
            <person name="Larimer F."/>
            <person name="Land M."/>
            <person name="Hauser L."/>
            <person name="Kyrpides N."/>
            <person name="Ovchinnikova G."/>
            <person name="Noll K."/>
        </authorList>
    </citation>
    <scope>NUCLEOTIDE SEQUENCE [LARGE SCALE GENOMIC DNA]</scope>
    <source>
        <strain evidence="13">ATCC BAA-1733 / DSM 21960 / TBF 19.5.1</strain>
    </source>
</reference>
<keyword evidence="5 7" id="KW-0238">DNA-binding</keyword>
<dbReference type="GO" id="GO:0005829">
    <property type="term" value="C:cytosol"/>
    <property type="evidence" value="ECO:0007669"/>
    <property type="project" value="TreeGrafter"/>
</dbReference>
<keyword evidence="7 8" id="KW-0742">SOS response</keyword>
<dbReference type="SUPFAM" id="SSF52540">
    <property type="entry name" value="P-loop containing nucleoside triphosphate hydrolases"/>
    <property type="match status" value="1"/>
</dbReference>
<evidence type="ECO:0000256" key="3">
    <source>
        <dbReference type="ARBA" id="ARBA00022741"/>
    </source>
</evidence>
<accession>C5CES4</accession>
<dbReference type="HOGENOM" id="CLU_040469_3_2_0"/>
<keyword evidence="3 7" id="KW-0547">Nucleotide-binding</keyword>
<dbReference type="InterPro" id="IPR013765">
    <property type="entry name" value="DNA_recomb/repair_RecA"/>
</dbReference>
<dbReference type="Proteomes" id="UP000002382">
    <property type="component" value="Chromosome"/>
</dbReference>
<dbReference type="HAMAP" id="MF_00268">
    <property type="entry name" value="RecA"/>
    <property type="match status" value="1"/>
</dbReference>
<dbReference type="PRINTS" id="PR00142">
    <property type="entry name" value="RECA"/>
</dbReference>
<dbReference type="GO" id="GO:0003697">
    <property type="term" value="F:single-stranded DNA binding"/>
    <property type="evidence" value="ECO:0007669"/>
    <property type="project" value="UniProtKB-UniRule"/>
</dbReference>
<dbReference type="eggNOG" id="COG0468">
    <property type="taxonomic scope" value="Bacteria"/>
</dbReference>
<keyword evidence="7" id="KW-0963">Cytoplasm</keyword>
<dbReference type="InterPro" id="IPR027417">
    <property type="entry name" value="P-loop_NTPase"/>
</dbReference>
<dbReference type="SMART" id="SM00382">
    <property type="entry name" value="AAA"/>
    <property type="match status" value="1"/>
</dbReference>
<dbReference type="FunFam" id="3.40.50.300:FF:000087">
    <property type="entry name" value="Recombinase RecA"/>
    <property type="match status" value="1"/>
</dbReference>
<evidence type="ECO:0000259" key="10">
    <source>
        <dbReference type="PROSITE" id="PS50162"/>
    </source>
</evidence>
<dbReference type="GO" id="GO:0009432">
    <property type="term" value="P:SOS response"/>
    <property type="evidence" value="ECO:0007669"/>
    <property type="project" value="UniProtKB-UniRule"/>
</dbReference>
<dbReference type="EMBL" id="CP001634">
    <property type="protein sequence ID" value="ACR80254.1"/>
    <property type="molecule type" value="Genomic_DNA"/>
</dbReference>
<organism evidence="12 13">
    <name type="scientific">Kosmotoga olearia (strain ATCC BAA-1733 / DSM 21960 / TBF 19.5.1)</name>
    <dbReference type="NCBI Taxonomy" id="521045"/>
    <lineage>
        <taxon>Bacteria</taxon>
        <taxon>Thermotogati</taxon>
        <taxon>Thermotogota</taxon>
        <taxon>Thermotogae</taxon>
        <taxon>Kosmotogales</taxon>
        <taxon>Kosmotogaceae</taxon>
        <taxon>Kosmotoga</taxon>
    </lineage>
</organism>
<evidence type="ECO:0000313" key="13">
    <source>
        <dbReference type="Proteomes" id="UP000002382"/>
    </source>
</evidence>
<keyword evidence="4 7" id="KW-0067">ATP-binding</keyword>
<evidence type="ECO:0000256" key="8">
    <source>
        <dbReference type="RuleBase" id="RU000526"/>
    </source>
</evidence>
<dbReference type="KEGG" id="kol:Kole_1564"/>
<evidence type="ECO:0000256" key="9">
    <source>
        <dbReference type="RuleBase" id="RU004527"/>
    </source>
</evidence>
<dbReference type="NCBIfam" id="TIGR02012">
    <property type="entry name" value="tigrfam_recA"/>
    <property type="match status" value="1"/>
</dbReference>
<gene>
    <name evidence="7" type="primary">recA</name>
    <name evidence="12" type="ordered locus">Kole_1564</name>
</gene>
<dbReference type="PROSITE" id="PS50162">
    <property type="entry name" value="RECA_2"/>
    <property type="match status" value="1"/>
</dbReference>
<dbReference type="GO" id="GO:0003684">
    <property type="term" value="F:damaged DNA binding"/>
    <property type="evidence" value="ECO:0007669"/>
    <property type="project" value="UniProtKB-UniRule"/>
</dbReference>
<dbReference type="Pfam" id="PF21096">
    <property type="entry name" value="RecA_C"/>
    <property type="match status" value="1"/>
</dbReference>
<keyword evidence="7 8" id="KW-0234">DNA repair</keyword>
<dbReference type="GO" id="GO:0006281">
    <property type="term" value="P:DNA repair"/>
    <property type="evidence" value="ECO:0007669"/>
    <property type="project" value="UniProtKB-UniRule"/>
</dbReference>
<evidence type="ECO:0000256" key="2">
    <source>
        <dbReference type="ARBA" id="ARBA00015553"/>
    </source>
</evidence>
<keyword evidence="13" id="KW-1185">Reference proteome</keyword>
<evidence type="ECO:0000256" key="1">
    <source>
        <dbReference type="ARBA" id="ARBA00009391"/>
    </source>
</evidence>
<dbReference type="STRING" id="521045.Kole_1564"/>
<dbReference type="InterPro" id="IPR020587">
    <property type="entry name" value="RecA_monomer-monomer_interface"/>
</dbReference>
<dbReference type="OrthoDB" id="9776733at2"/>
<feature type="domain" description="RecA family profile 1" evidence="10">
    <location>
        <begin position="40"/>
        <end position="199"/>
    </location>
</feature>
<evidence type="ECO:0000256" key="7">
    <source>
        <dbReference type="HAMAP-Rule" id="MF_00268"/>
    </source>
</evidence>
<keyword evidence="7 9" id="KW-0227">DNA damage</keyword>
<keyword evidence="6 7" id="KW-0233">DNA recombination</keyword>
<dbReference type="SUPFAM" id="SSF54752">
    <property type="entry name" value="RecA protein, C-terminal domain"/>
    <property type="match status" value="1"/>
</dbReference>
<comment type="similarity">
    <text evidence="1 7 9">Belongs to the RecA family.</text>
</comment>